<evidence type="ECO:0000313" key="3">
    <source>
        <dbReference type="EMBL" id="VUG19432.1"/>
    </source>
</evidence>
<organism evidence="3 4">
    <name type="scientific">Dekkera bruxellensis</name>
    <name type="common">Brettanomyces custersii</name>
    <dbReference type="NCBI Taxonomy" id="5007"/>
    <lineage>
        <taxon>Eukaryota</taxon>
        <taxon>Fungi</taxon>
        <taxon>Dikarya</taxon>
        <taxon>Ascomycota</taxon>
        <taxon>Saccharomycotina</taxon>
        <taxon>Pichiomycetes</taxon>
        <taxon>Pichiales</taxon>
        <taxon>Pichiaceae</taxon>
        <taxon>Brettanomyces</taxon>
    </lineage>
</organism>
<evidence type="ECO:0000256" key="1">
    <source>
        <dbReference type="SAM" id="Phobius"/>
    </source>
</evidence>
<dbReference type="AlphaFoldDB" id="A0A7D9D2G2"/>
<keyword evidence="1" id="KW-0472">Membrane</keyword>
<evidence type="ECO:0000313" key="4">
    <source>
        <dbReference type="Proteomes" id="UP000478008"/>
    </source>
</evidence>
<sequence length="306" mass="34037">MKFLSAIIFSGLITLANCYNKKVEGFNFDIVKDEDFLKSYNTSIQSTSNKSIVYITLEPATIFITVTKTVQFNYGSRTSIGSSHPQRGHKITTTKGRYSINDTIAATTESARKSTVSPSTLNTNTVSSSNINNVANSSFLSTSTNGGIYFDTTDKPNILSSAIKPLHQASTEDIPDNFGSSDLEGSTISSANKIEFGSVDQNQEWNTVQSSYAHDQYKDSLYIGNDVDNVEYQKDHNNSNSFDNYDTSNQSREYYNMTTSISYDHLPDSEFDFSNGANTNKFATNFIWDIGIYIFPFSFLLFTLAL</sequence>
<reference evidence="3 4" key="1">
    <citation type="submission" date="2019-07" db="EMBL/GenBank/DDBJ databases">
        <authorList>
            <person name="Friedrich A."/>
            <person name="Schacherer J."/>
        </authorList>
    </citation>
    <scope>NUCLEOTIDE SEQUENCE [LARGE SCALE GENOMIC DNA]</scope>
</reference>
<dbReference type="Proteomes" id="UP000478008">
    <property type="component" value="Unassembled WGS sequence"/>
</dbReference>
<feature type="transmembrane region" description="Helical" evidence="1">
    <location>
        <begin position="286"/>
        <end position="305"/>
    </location>
</feature>
<feature type="signal peptide" evidence="2">
    <location>
        <begin position="1"/>
        <end position="18"/>
    </location>
</feature>
<name>A0A7D9D2G2_DEKBR</name>
<feature type="chain" id="PRO_5028915106" evidence="2">
    <location>
        <begin position="19"/>
        <end position="306"/>
    </location>
</feature>
<dbReference type="EMBL" id="CABFWN010000005">
    <property type="protein sequence ID" value="VUG19432.1"/>
    <property type="molecule type" value="Genomic_DNA"/>
</dbReference>
<evidence type="ECO:0000256" key="2">
    <source>
        <dbReference type="SAM" id="SignalP"/>
    </source>
</evidence>
<keyword evidence="1" id="KW-0812">Transmembrane</keyword>
<proteinExistence type="predicted"/>
<accession>A0A7D9D2G2</accession>
<keyword evidence="1" id="KW-1133">Transmembrane helix</keyword>
<protein>
    <submittedName>
        <fullName evidence="3">DEBR0S5_02652g1_1</fullName>
    </submittedName>
</protein>
<keyword evidence="2" id="KW-0732">Signal</keyword>
<gene>
    <name evidence="3" type="ORF">DEBR0S5_02652G</name>
</gene>
<keyword evidence="4" id="KW-1185">Reference proteome</keyword>